<dbReference type="RefSeq" id="WP_245132130.1">
    <property type="nucleotide sequence ID" value="NZ_JALJEJ010000010.1"/>
</dbReference>
<evidence type="ECO:0000259" key="4">
    <source>
        <dbReference type="Pfam" id="PF25944"/>
    </source>
</evidence>
<dbReference type="InterPro" id="IPR058626">
    <property type="entry name" value="MdtA-like_b-barrel"/>
</dbReference>
<dbReference type="Gene3D" id="1.10.287.470">
    <property type="entry name" value="Helix hairpin bin"/>
    <property type="match status" value="1"/>
</dbReference>
<dbReference type="InterPro" id="IPR006143">
    <property type="entry name" value="RND_pump_MFP"/>
</dbReference>
<feature type="domain" description="Multidrug resistance protein MdtA-like beta-barrel" evidence="4">
    <location>
        <begin position="226"/>
        <end position="308"/>
    </location>
</feature>
<evidence type="ECO:0000259" key="2">
    <source>
        <dbReference type="Pfam" id="PF25876"/>
    </source>
</evidence>
<dbReference type="InterPro" id="IPR058624">
    <property type="entry name" value="MdtA-like_HH"/>
</dbReference>
<evidence type="ECO:0000313" key="5">
    <source>
        <dbReference type="EMBL" id="MCJ8211480.1"/>
    </source>
</evidence>
<dbReference type="Pfam" id="PF25917">
    <property type="entry name" value="BSH_RND"/>
    <property type="match status" value="1"/>
</dbReference>
<dbReference type="GO" id="GO:0005886">
    <property type="term" value="C:plasma membrane"/>
    <property type="evidence" value="ECO:0007669"/>
    <property type="project" value="TreeGrafter"/>
</dbReference>
<dbReference type="SUPFAM" id="SSF111369">
    <property type="entry name" value="HlyD-like secretion proteins"/>
    <property type="match status" value="1"/>
</dbReference>
<evidence type="ECO:0000256" key="1">
    <source>
        <dbReference type="ARBA" id="ARBA00009477"/>
    </source>
</evidence>
<dbReference type="Pfam" id="PF25944">
    <property type="entry name" value="Beta-barrel_RND"/>
    <property type="match status" value="1"/>
</dbReference>
<reference evidence="5" key="1">
    <citation type="submission" date="2022-04" db="EMBL/GenBank/DDBJ databases">
        <title>Mucilaginibacter sp. RS28 isolated from freshwater.</title>
        <authorList>
            <person name="Ko S.-R."/>
        </authorList>
    </citation>
    <scope>NUCLEOTIDE SEQUENCE</scope>
    <source>
        <strain evidence="5">RS28</strain>
    </source>
</reference>
<protein>
    <submittedName>
        <fullName evidence="5">Efflux RND transporter periplasmic adaptor subunit</fullName>
    </submittedName>
</protein>
<accession>A0A9X1X7B7</accession>
<dbReference type="AlphaFoldDB" id="A0A9X1X7B7"/>
<feature type="domain" description="Multidrug resistance protein MdtA-like barrel-sandwich hybrid" evidence="3">
    <location>
        <begin position="75"/>
        <end position="216"/>
    </location>
</feature>
<organism evidence="5 6">
    <name type="scientific">Mucilaginibacter straminoryzae</name>
    <dbReference type="NCBI Taxonomy" id="2932774"/>
    <lineage>
        <taxon>Bacteria</taxon>
        <taxon>Pseudomonadati</taxon>
        <taxon>Bacteroidota</taxon>
        <taxon>Sphingobacteriia</taxon>
        <taxon>Sphingobacteriales</taxon>
        <taxon>Sphingobacteriaceae</taxon>
        <taxon>Mucilaginibacter</taxon>
    </lineage>
</organism>
<dbReference type="Proteomes" id="UP001139450">
    <property type="component" value="Unassembled WGS sequence"/>
</dbReference>
<dbReference type="GO" id="GO:0030313">
    <property type="term" value="C:cell envelope"/>
    <property type="evidence" value="ECO:0007669"/>
    <property type="project" value="UniProtKB-SubCell"/>
</dbReference>
<name>A0A9X1X7B7_9SPHI</name>
<evidence type="ECO:0000259" key="3">
    <source>
        <dbReference type="Pfam" id="PF25917"/>
    </source>
</evidence>
<feature type="domain" description="Multidrug resistance protein MdtA-like alpha-helical hairpin" evidence="2">
    <location>
        <begin position="116"/>
        <end position="184"/>
    </location>
</feature>
<gene>
    <name evidence="5" type="ORF">MUY27_17305</name>
</gene>
<dbReference type="PANTHER" id="PTHR30158">
    <property type="entry name" value="ACRA/E-RELATED COMPONENT OF DRUG EFFLUX TRANSPORTER"/>
    <property type="match status" value="1"/>
</dbReference>
<dbReference type="GO" id="GO:0046677">
    <property type="term" value="P:response to antibiotic"/>
    <property type="evidence" value="ECO:0007669"/>
    <property type="project" value="TreeGrafter"/>
</dbReference>
<dbReference type="Pfam" id="PF25876">
    <property type="entry name" value="HH_MFP_RND"/>
    <property type="match status" value="1"/>
</dbReference>
<dbReference type="PANTHER" id="PTHR30158:SF23">
    <property type="entry name" value="MULTIDRUG RESISTANCE PROTEIN MEXA"/>
    <property type="match status" value="1"/>
</dbReference>
<dbReference type="Gene3D" id="2.40.420.20">
    <property type="match status" value="1"/>
</dbReference>
<dbReference type="InterPro" id="IPR058625">
    <property type="entry name" value="MdtA-like_BSH"/>
</dbReference>
<dbReference type="Gene3D" id="2.40.30.170">
    <property type="match status" value="1"/>
</dbReference>
<comment type="caution">
    <text evidence="5">The sequence shown here is derived from an EMBL/GenBank/DDBJ whole genome shotgun (WGS) entry which is preliminary data.</text>
</comment>
<dbReference type="EMBL" id="JALJEJ010000010">
    <property type="protein sequence ID" value="MCJ8211480.1"/>
    <property type="molecule type" value="Genomic_DNA"/>
</dbReference>
<dbReference type="NCBIfam" id="TIGR01730">
    <property type="entry name" value="RND_mfp"/>
    <property type="match status" value="1"/>
</dbReference>
<sequence length="361" mass="38359">MYSLSRIRKTAVPTTAITIAVLALYTCGGHPGQGPGGFPGAMGPQEPQPYPVFTATTHTATLNTDYPATLQGEQNIDIRPKIDGFVEKIYIDEGATVKKGQLLFTISAPQYQHDVNNAAAAVNSAKADLNSAQLQVEKTKPLVDKGIISNYELQSDEDNLQIKKAALVQAQATLATAKTNLAYTMITSPVNGVAGTIPYKIGSLVSSTSTQPLTTISNIGKVYAYFSLNEKQLLDFSRNIKGNTMAEKLGNTPAVALILSDGSSYPEKGRLETVSGLLNTETGSASFRAGFANPSGLLHSGSSALVRIPQLVKDAVLIPQKSVYELQGKHFVYVVGADNAVKSTEVTVMDLTAGQFYVVNI</sequence>
<dbReference type="GO" id="GO:0022857">
    <property type="term" value="F:transmembrane transporter activity"/>
    <property type="evidence" value="ECO:0007669"/>
    <property type="project" value="InterPro"/>
</dbReference>
<proteinExistence type="inferred from homology"/>
<evidence type="ECO:0000313" key="6">
    <source>
        <dbReference type="Proteomes" id="UP001139450"/>
    </source>
</evidence>
<dbReference type="Gene3D" id="2.40.50.100">
    <property type="match status" value="1"/>
</dbReference>
<keyword evidence="6" id="KW-1185">Reference proteome</keyword>
<comment type="similarity">
    <text evidence="1">Belongs to the membrane fusion protein (MFP) (TC 8.A.1) family.</text>
</comment>